<gene>
    <name evidence="1" type="ORF">LCGC14_3162470</name>
</gene>
<proteinExistence type="predicted"/>
<dbReference type="CDD" id="cd00085">
    <property type="entry name" value="HNHc"/>
    <property type="match status" value="1"/>
</dbReference>
<name>A0A0F8WF04_9ZZZZ</name>
<sequence length="196" mass="23939">MICTKCRKDKDIEEFNWKNKSMGYKCSWCKSCMAKYMKQWQKENSKKCNEYTKKWQKENPDQLKEYKKQYYQKNLEKSKEYSRQHRQDNKEYYKQYRQDNENHLKEYSRWWYKTNKDKSSTKSAKRRALKLNQTPIDANMSEISRIYTICAYMNSISVNCKWHVDHIHPLSKSGSHHQDNLQILDSIANMKKSNKL</sequence>
<protein>
    <recommendedName>
        <fullName evidence="2">HNH nuclease domain-containing protein</fullName>
    </recommendedName>
</protein>
<comment type="caution">
    <text evidence="1">The sequence shown here is derived from an EMBL/GenBank/DDBJ whole genome shotgun (WGS) entry which is preliminary data.</text>
</comment>
<reference evidence="1" key="1">
    <citation type="journal article" date="2015" name="Nature">
        <title>Complex archaea that bridge the gap between prokaryotes and eukaryotes.</title>
        <authorList>
            <person name="Spang A."/>
            <person name="Saw J.H."/>
            <person name="Jorgensen S.L."/>
            <person name="Zaremba-Niedzwiedzka K."/>
            <person name="Martijn J."/>
            <person name="Lind A.E."/>
            <person name="van Eijk R."/>
            <person name="Schleper C."/>
            <person name="Guy L."/>
            <person name="Ettema T.J."/>
        </authorList>
    </citation>
    <scope>NUCLEOTIDE SEQUENCE</scope>
</reference>
<dbReference type="Gene3D" id="1.10.30.50">
    <property type="match status" value="1"/>
</dbReference>
<evidence type="ECO:0008006" key="2">
    <source>
        <dbReference type="Google" id="ProtNLM"/>
    </source>
</evidence>
<evidence type="ECO:0000313" key="1">
    <source>
        <dbReference type="EMBL" id="KKK46715.1"/>
    </source>
</evidence>
<accession>A0A0F8WF04</accession>
<dbReference type="InterPro" id="IPR003615">
    <property type="entry name" value="HNH_nuc"/>
</dbReference>
<dbReference type="EMBL" id="LAZR01069939">
    <property type="protein sequence ID" value="KKK46715.1"/>
    <property type="molecule type" value="Genomic_DNA"/>
</dbReference>
<organism evidence="1">
    <name type="scientific">marine sediment metagenome</name>
    <dbReference type="NCBI Taxonomy" id="412755"/>
    <lineage>
        <taxon>unclassified sequences</taxon>
        <taxon>metagenomes</taxon>
        <taxon>ecological metagenomes</taxon>
    </lineage>
</organism>
<dbReference type="AlphaFoldDB" id="A0A0F8WF04"/>